<protein>
    <recommendedName>
        <fullName evidence="4">Secreted protein</fullName>
    </recommendedName>
</protein>
<evidence type="ECO:0000256" key="1">
    <source>
        <dbReference type="SAM" id="SignalP"/>
    </source>
</evidence>
<reference evidence="2 3" key="1">
    <citation type="submission" date="2014-04" db="EMBL/GenBank/DDBJ databases">
        <authorList>
            <consortium name="DOE Joint Genome Institute"/>
            <person name="Kuo A."/>
            <person name="Kohler A."/>
            <person name="Jargeat P."/>
            <person name="Nagy L.G."/>
            <person name="Floudas D."/>
            <person name="Copeland A."/>
            <person name="Barry K.W."/>
            <person name="Cichocki N."/>
            <person name="Veneault-Fourrey C."/>
            <person name="LaButti K."/>
            <person name="Lindquist E.A."/>
            <person name="Lipzen A."/>
            <person name="Lundell T."/>
            <person name="Morin E."/>
            <person name="Murat C."/>
            <person name="Sun H."/>
            <person name="Tunlid A."/>
            <person name="Henrissat B."/>
            <person name="Grigoriev I.V."/>
            <person name="Hibbett D.S."/>
            <person name="Martin F."/>
            <person name="Nordberg H.P."/>
            <person name="Cantor M.N."/>
            <person name="Hua S.X."/>
        </authorList>
    </citation>
    <scope>NUCLEOTIDE SEQUENCE [LARGE SCALE GENOMIC DNA]</scope>
    <source>
        <strain evidence="2 3">Ve08.2h10</strain>
    </source>
</reference>
<dbReference type="InParanoid" id="A0A0D0DVW7"/>
<dbReference type="AlphaFoldDB" id="A0A0D0DVW7"/>
<dbReference type="Proteomes" id="UP000054538">
    <property type="component" value="Unassembled WGS sequence"/>
</dbReference>
<feature type="chain" id="PRO_5002225911" description="Secreted protein" evidence="1">
    <location>
        <begin position="25"/>
        <end position="95"/>
    </location>
</feature>
<dbReference type="OrthoDB" id="2703761at2759"/>
<sequence>MKTFLTLLAGIISLSAYTLLGVHAKCAICPYTVNAQTLVGSCPTDHKYTACRYGNGVVPKYNCFYKPNGARDADSDSACPDNTNTGNDCQCITYL</sequence>
<dbReference type="HOGENOM" id="CLU_150821_1_0_1"/>
<reference evidence="3" key="2">
    <citation type="submission" date="2015-01" db="EMBL/GenBank/DDBJ databases">
        <title>Evolutionary Origins and Diversification of the Mycorrhizal Mutualists.</title>
        <authorList>
            <consortium name="DOE Joint Genome Institute"/>
            <consortium name="Mycorrhizal Genomics Consortium"/>
            <person name="Kohler A."/>
            <person name="Kuo A."/>
            <person name="Nagy L.G."/>
            <person name="Floudas D."/>
            <person name="Copeland A."/>
            <person name="Barry K.W."/>
            <person name="Cichocki N."/>
            <person name="Veneault-Fourrey C."/>
            <person name="LaButti K."/>
            <person name="Lindquist E.A."/>
            <person name="Lipzen A."/>
            <person name="Lundell T."/>
            <person name="Morin E."/>
            <person name="Murat C."/>
            <person name="Riley R."/>
            <person name="Ohm R."/>
            <person name="Sun H."/>
            <person name="Tunlid A."/>
            <person name="Henrissat B."/>
            <person name="Grigoriev I.V."/>
            <person name="Hibbett D.S."/>
            <person name="Martin F."/>
        </authorList>
    </citation>
    <scope>NUCLEOTIDE SEQUENCE [LARGE SCALE GENOMIC DNA]</scope>
    <source>
        <strain evidence="3">Ve08.2h10</strain>
    </source>
</reference>
<keyword evidence="3" id="KW-1185">Reference proteome</keyword>
<evidence type="ECO:0000313" key="2">
    <source>
        <dbReference type="EMBL" id="KIK93791.1"/>
    </source>
</evidence>
<keyword evidence="1" id="KW-0732">Signal</keyword>
<proteinExistence type="predicted"/>
<name>A0A0D0DVW7_9AGAM</name>
<gene>
    <name evidence="2" type="ORF">PAXRUDRAFT_828617</name>
</gene>
<evidence type="ECO:0000313" key="3">
    <source>
        <dbReference type="Proteomes" id="UP000054538"/>
    </source>
</evidence>
<dbReference type="EMBL" id="KN825155">
    <property type="protein sequence ID" value="KIK93791.1"/>
    <property type="molecule type" value="Genomic_DNA"/>
</dbReference>
<organism evidence="2 3">
    <name type="scientific">Paxillus rubicundulus Ve08.2h10</name>
    <dbReference type="NCBI Taxonomy" id="930991"/>
    <lineage>
        <taxon>Eukaryota</taxon>
        <taxon>Fungi</taxon>
        <taxon>Dikarya</taxon>
        <taxon>Basidiomycota</taxon>
        <taxon>Agaricomycotina</taxon>
        <taxon>Agaricomycetes</taxon>
        <taxon>Agaricomycetidae</taxon>
        <taxon>Boletales</taxon>
        <taxon>Paxilineae</taxon>
        <taxon>Paxillaceae</taxon>
        <taxon>Paxillus</taxon>
    </lineage>
</organism>
<evidence type="ECO:0008006" key="4">
    <source>
        <dbReference type="Google" id="ProtNLM"/>
    </source>
</evidence>
<accession>A0A0D0DVW7</accession>
<feature type="signal peptide" evidence="1">
    <location>
        <begin position="1"/>
        <end position="24"/>
    </location>
</feature>